<organism evidence="2 3">
    <name type="scientific">Flemingia macrophylla</name>
    <dbReference type="NCBI Taxonomy" id="520843"/>
    <lineage>
        <taxon>Eukaryota</taxon>
        <taxon>Viridiplantae</taxon>
        <taxon>Streptophyta</taxon>
        <taxon>Embryophyta</taxon>
        <taxon>Tracheophyta</taxon>
        <taxon>Spermatophyta</taxon>
        <taxon>Magnoliopsida</taxon>
        <taxon>eudicotyledons</taxon>
        <taxon>Gunneridae</taxon>
        <taxon>Pentapetalae</taxon>
        <taxon>rosids</taxon>
        <taxon>fabids</taxon>
        <taxon>Fabales</taxon>
        <taxon>Fabaceae</taxon>
        <taxon>Papilionoideae</taxon>
        <taxon>50 kb inversion clade</taxon>
        <taxon>NPAAA clade</taxon>
        <taxon>indigoferoid/millettioid clade</taxon>
        <taxon>Phaseoleae</taxon>
        <taxon>Flemingia</taxon>
    </lineage>
</organism>
<feature type="transmembrane region" description="Helical" evidence="1">
    <location>
        <begin position="85"/>
        <end position="105"/>
    </location>
</feature>
<proteinExistence type="predicted"/>
<dbReference type="Proteomes" id="UP001603857">
    <property type="component" value="Unassembled WGS sequence"/>
</dbReference>
<gene>
    <name evidence="2" type="ORF">Fmac_014122</name>
</gene>
<dbReference type="AlphaFoldDB" id="A0ABD1MAV5"/>
<feature type="transmembrane region" description="Helical" evidence="1">
    <location>
        <begin position="62"/>
        <end position="79"/>
    </location>
</feature>
<dbReference type="EMBL" id="JBGMDY010000005">
    <property type="protein sequence ID" value="KAL2332909.1"/>
    <property type="molecule type" value="Genomic_DNA"/>
</dbReference>
<keyword evidence="3" id="KW-1185">Reference proteome</keyword>
<evidence type="ECO:0000256" key="1">
    <source>
        <dbReference type="SAM" id="Phobius"/>
    </source>
</evidence>
<keyword evidence="1" id="KW-0472">Membrane</keyword>
<reference evidence="2 3" key="1">
    <citation type="submission" date="2024-08" db="EMBL/GenBank/DDBJ databases">
        <title>Insights into the chromosomal genome structure of Flemingia macrophylla.</title>
        <authorList>
            <person name="Ding Y."/>
            <person name="Zhao Y."/>
            <person name="Bi W."/>
            <person name="Wu M."/>
            <person name="Zhao G."/>
            <person name="Gong Y."/>
            <person name="Li W."/>
            <person name="Zhang P."/>
        </authorList>
    </citation>
    <scope>NUCLEOTIDE SEQUENCE [LARGE SCALE GENOMIC DNA]</scope>
    <source>
        <strain evidence="2">DYQJB</strain>
        <tissue evidence="2">Leaf</tissue>
    </source>
</reference>
<protein>
    <submittedName>
        <fullName evidence="2">Uncharacterized protein</fullName>
    </submittedName>
</protein>
<name>A0ABD1MAV5_9FABA</name>
<accession>A0ABD1MAV5</accession>
<sequence length="142" mass="15998">MNPKGYIVAMTFEVTFIGFKNGASNIIHPFEQPTPSPAVLLFLVALFPHVIATMLDMGRRATIVTFHVSGVVGCEALLHICLDNSFWYCIINLVFLLLIVSFYLFHYAKHVLLRLFDRITTAVPSDALPMLNMEPHPHRSNV</sequence>
<keyword evidence="1" id="KW-1133">Transmembrane helix</keyword>
<evidence type="ECO:0000313" key="3">
    <source>
        <dbReference type="Proteomes" id="UP001603857"/>
    </source>
</evidence>
<evidence type="ECO:0000313" key="2">
    <source>
        <dbReference type="EMBL" id="KAL2332909.1"/>
    </source>
</evidence>
<comment type="caution">
    <text evidence="2">The sequence shown here is derived from an EMBL/GenBank/DDBJ whole genome shotgun (WGS) entry which is preliminary data.</text>
</comment>
<keyword evidence="1" id="KW-0812">Transmembrane</keyword>